<feature type="transmembrane region" description="Helical" evidence="5">
    <location>
        <begin position="105"/>
        <end position="126"/>
    </location>
</feature>
<keyword evidence="7" id="KW-0436">Ligase</keyword>
<keyword evidence="3 5" id="KW-1133">Transmembrane helix</keyword>
<comment type="caution">
    <text evidence="7">The sequence shown here is derived from an EMBL/GenBank/DDBJ whole genome shotgun (WGS) entry which is preliminary data.</text>
</comment>
<evidence type="ECO:0000313" key="7">
    <source>
        <dbReference type="EMBL" id="MDT8896979.1"/>
    </source>
</evidence>
<feature type="domain" description="O-antigen ligase-related" evidence="6">
    <location>
        <begin position="247"/>
        <end position="389"/>
    </location>
</feature>
<feature type="transmembrane region" description="Helical" evidence="5">
    <location>
        <begin position="160"/>
        <end position="176"/>
    </location>
</feature>
<keyword evidence="4 5" id="KW-0472">Membrane</keyword>
<gene>
    <name evidence="7" type="ORF">QYE77_01785</name>
</gene>
<dbReference type="GO" id="GO:0016874">
    <property type="term" value="F:ligase activity"/>
    <property type="evidence" value="ECO:0007669"/>
    <property type="project" value="UniProtKB-KW"/>
</dbReference>
<dbReference type="PANTHER" id="PTHR37422">
    <property type="entry name" value="TEICHURONIC ACID BIOSYNTHESIS PROTEIN TUAE"/>
    <property type="match status" value="1"/>
</dbReference>
<organism evidence="7 8">
    <name type="scientific">Thermanaerothrix solaris</name>
    <dbReference type="NCBI Taxonomy" id="3058434"/>
    <lineage>
        <taxon>Bacteria</taxon>
        <taxon>Bacillati</taxon>
        <taxon>Chloroflexota</taxon>
        <taxon>Anaerolineae</taxon>
        <taxon>Anaerolineales</taxon>
        <taxon>Anaerolineaceae</taxon>
        <taxon>Thermanaerothrix</taxon>
    </lineage>
</organism>
<sequence length="471" mass="52295">MGEVVTIKRVGRRARKPEVKDQLYIEESTTDSVGKFARGLILLLLIMWGFSFVWGYSNSVLVLNIVGLLLAILGFRFPGIGLLGIGLLCTLDPLTRNLLLSGGLWRWNTLNYWLIIVVLLNLRLVLRLNDPNTRWLEAFWIILALMLPLSVYINDGLQDLLNVGATLGILIYFVKASRDSRVYYWQGMVNGFAGVLGGLAFYLQLGNLPYINPNSWAAFPMTAIFSIALALPSAGAIKRGRPILLFLAAVNIIWIFLTGSRGSLLTAFVVVVYYMLVLRSISWTTLFLVVGSVAVFWASNLLWEREAYALNRIQRLFDPTYTLAERTSGRSDIAATGLKIFQERPLGIGTGSFRAGAILLNIQNGAARPAHSGWIKTLAENGIQGILIMAIMVGSFLINGWLSHEHQRFAVGFLVTVVLAVSFVSKEFQGKDLWYLVAGSIPLLNPQHINAYLQTPLPGRTRRMAHQGTRV</sequence>
<evidence type="ECO:0000256" key="3">
    <source>
        <dbReference type="ARBA" id="ARBA00022989"/>
    </source>
</evidence>
<dbReference type="InterPro" id="IPR007016">
    <property type="entry name" value="O-antigen_ligase-rel_domated"/>
</dbReference>
<evidence type="ECO:0000256" key="5">
    <source>
        <dbReference type="SAM" id="Phobius"/>
    </source>
</evidence>
<feature type="transmembrane region" description="Helical" evidence="5">
    <location>
        <begin position="217"/>
        <end position="237"/>
    </location>
</feature>
<feature type="transmembrane region" description="Helical" evidence="5">
    <location>
        <begin position="183"/>
        <end position="205"/>
    </location>
</feature>
<proteinExistence type="predicted"/>
<evidence type="ECO:0000259" key="6">
    <source>
        <dbReference type="Pfam" id="PF04932"/>
    </source>
</evidence>
<dbReference type="Proteomes" id="UP001254165">
    <property type="component" value="Unassembled WGS sequence"/>
</dbReference>
<feature type="transmembrane region" description="Helical" evidence="5">
    <location>
        <begin position="281"/>
        <end position="303"/>
    </location>
</feature>
<feature type="transmembrane region" description="Helical" evidence="5">
    <location>
        <begin position="36"/>
        <end position="54"/>
    </location>
</feature>
<dbReference type="Pfam" id="PF04932">
    <property type="entry name" value="Wzy_C"/>
    <property type="match status" value="1"/>
</dbReference>
<dbReference type="InterPro" id="IPR051533">
    <property type="entry name" value="WaaL-like"/>
</dbReference>
<reference evidence="7 8" key="1">
    <citation type="submission" date="2023-07" db="EMBL/GenBank/DDBJ databases">
        <title>Novel species of Thermanaerothrix with wide hydrolytic capabilities.</title>
        <authorList>
            <person name="Zayulina K.S."/>
            <person name="Podosokorskaya O.A."/>
            <person name="Elcheninov A.G."/>
        </authorList>
    </citation>
    <scope>NUCLEOTIDE SEQUENCE [LARGE SCALE GENOMIC DNA]</scope>
    <source>
        <strain evidence="7 8">4228-RoL</strain>
    </source>
</reference>
<dbReference type="EMBL" id="JAUHMF010000001">
    <property type="protein sequence ID" value="MDT8896979.1"/>
    <property type="molecule type" value="Genomic_DNA"/>
</dbReference>
<feature type="transmembrane region" description="Helical" evidence="5">
    <location>
        <begin position="408"/>
        <end position="425"/>
    </location>
</feature>
<evidence type="ECO:0000256" key="4">
    <source>
        <dbReference type="ARBA" id="ARBA00023136"/>
    </source>
</evidence>
<evidence type="ECO:0000313" key="8">
    <source>
        <dbReference type="Proteomes" id="UP001254165"/>
    </source>
</evidence>
<accession>A0ABU3NJG3</accession>
<feature type="transmembrane region" description="Helical" evidence="5">
    <location>
        <begin position="61"/>
        <end position="85"/>
    </location>
</feature>
<dbReference type="RefSeq" id="WP_315623630.1">
    <property type="nucleotide sequence ID" value="NZ_JAUHMF010000001.1"/>
</dbReference>
<keyword evidence="2 5" id="KW-0812">Transmembrane</keyword>
<feature type="transmembrane region" description="Helical" evidence="5">
    <location>
        <begin position="244"/>
        <end position="275"/>
    </location>
</feature>
<protein>
    <submittedName>
        <fullName evidence="7">O-antigen ligase family protein</fullName>
    </submittedName>
</protein>
<evidence type="ECO:0000256" key="2">
    <source>
        <dbReference type="ARBA" id="ARBA00022692"/>
    </source>
</evidence>
<keyword evidence="8" id="KW-1185">Reference proteome</keyword>
<name>A0ABU3NJG3_9CHLR</name>
<comment type="subcellular location">
    <subcellularLocation>
        <location evidence="1">Membrane</location>
        <topology evidence="1">Multi-pass membrane protein</topology>
    </subcellularLocation>
</comment>
<feature type="transmembrane region" description="Helical" evidence="5">
    <location>
        <begin position="382"/>
        <end position="402"/>
    </location>
</feature>
<evidence type="ECO:0000256" key="1">
    <source>
        <dbReference type="ARBA" id="ARBA00004141"/>
    </source>
</evidence>
<feature type="transmembrane region" description="Helical" evidence="5">
    <location>
        <begin position="138"/>
        <end position="154"/>
    </location>
</feature>
<dbReference type="PANTHER" id="PTHR37422:SF13">
    <property type="entry name" value="LIPOPOLYSACCHARIDE BIOSYNTHESIS PROTEIN PA4999-RELATED"/>
    <property type="match status" value="1"/>
</dbReference>